<sequence>MKRTPIIVTGIIAIVVLASIAIVPMVISLIRGGAGIKTEGINESSLQAASTDIDGTWSVSGASGPNQTSAGFTFFEVLPAERKSTSGSTREVSGSVTVESGTLSAGEIVVDMDTLTTDSDVRDNNVRRKILHTDQYPVATFVVTEPVDVTHVPDDGTVAPVELTGDLTIHGVTNTVTQEFAVARTGDNVVVAGDIPIARTDYGVETPEFVAAKIADEGEINIRVNLEKSE</sequence>
<evidence type="ECO:0000259" key="3">
    <source>
        <dbReference type="SMART" id="SM00867"/>
    </source>
</evidence>
<protein>
    <submittedName>
        <fullName evidence="4">Polyisoprenoid-binding protein YceI</fullName>
    </submittedName>
</protein>
<keyword evidence="5" id="KW-1185">Reference proteome</keyword>
<reference evidence="4 5" key="1">
    <citation type="submission" date="2016-10" db="EMBL/GenBank/DDBJ databases">
        <authorList>
            <person name="de Groot N.N."/>
        </authorList>
    </citation>
    <scope>NUCLEOTIDE SEQUENCE [LARGE SCALE GENOMIC DNA]</scope>
    <source>
        <strain evidence="4 5">DSM 45434</strain>
    </source>
</reference>
<dbReference type="PANTHER" id="PTHR34406">
    <property type="entry name" value="PROTEIN YCEI"/>
    <property type="match status" value="1"/>
</dbReference>
<evidence type="ECO:0000256" key="2">
    <source>
        <dbReference type="SAM" id="Phobius"/>
    </source>
</evidence>
<dbReference type="InterPro" id="IPR036761">
    <property type="entry name" value="TTHA0802/YceI-like_sf"/>
</dbReference>
<dbReference type="STRING" id="1203190.GCA_000312345_01871"/>
<dbReference type="Proteomes" id="UP000182237">
    <property type="component" value="Chromosome I"/>
</dbReference>
<dbReference type="RefSeq" id="WP_019194669.1">
    <property type="nucleotide sequence ID" value="NZ_LT629765.1"/>
</dbReference>
<dbReference type="Gene3D" id="2.40.128.110">
    <property type="entry name" value="Lipid/polyisoprenoid-binding, YceI-like"/>
    <property type="match status" value="1"/>
</dbReference>
<accession>A0A1H1PA27</accession>
<dbReference type="SUPFAM" id="SSF101874">
    <property type="entry name" value="YceI-like"/>
    <property type="match status" value="1"/>
</dbReference>
<feature type="transmembrane region" description="Helical" evidence="2">
    <location>
        <begin position="6"/>
        <end position="30"/>
    </location>
</feature>
<evidence type="ECO:0000313" key="4">
    <source>
        <dbReference type="EMBL" id="SDS07920.1"/>
    </source>
</evidence>
<dbReference type="SMART" id="SM00867">
    <property type="entry name" value="YceI"/>
    <property type="match status" value="1"/>
</dbReference>
<keyword evidence="2" id="KW-0812">Transmembrane</keyword>
<dbReference type="InterPro" id="IPR007372">
    <property type="entry name" value="Lipid/polyisoprenoid-bd_YceI"/>
</dbReference>
<keyword evidence="2" id="KW-1133">Transmembrane helix</keyword>
<dbReference type="AlphaFoldDB" id="A0A1H1PA27"/>
<evidence type="ECO:0000313" key="5">
    <source>
        <dbReference type="Proteomes" id="UP000182237"/>
    </source>
</evidence>
<proteinExistence type="inferred from homology"/>
<feature type="domain" description="Lipid/polyisoprenoid-binding YceI-like" evidence="3">
    <location>
        <begin position="56"/>
        <end position="227"/>
    </location>
</feature>
<keyword evidence="2" id="KW-0472">Membrane</keyword>
<dbReference type="PANTHER" id="PTHR34406:SF1">
    <property type="entry name" value="PROTEIN YCEI"/>
    <property type="match status" value="1"/>
</dbReference>
<dbReference type="eggNOG" id="COG2353">
    <property type="taxonomic scope" value="Bacteria"/>
</dbReference>
<dbReference type="Pfam" id="PF04264">
    <property type="entry name" value="YceI"/>
    <property type="match status" value="1"/>
</dbReference>
<evidence type="ECO:0000256" key="1">
    <source>
        <dbReference type="ARBA" id="ARBA00008812"/>
    </source>
</evidence>
<organism evidence="4 5">
    <name type="scientific">Corynebacterium timonense</name>
    <dbReference type="NCBI Taxonomy" id="441500"/>
    <lineage>
        <taxon>Bacteria</taxon>
        <taxon>Bacillati</taxon>
        <taxon>Actinomycetota</taxon>
        <taxon>Actinomycetes</taxon>
        <taxon>Mycobacteriales</taxon>
        <taxon>Corynebacteriaceae</taxon>
        <taxon>Corynebacterium</taxon>
    </lineage>
</organism>
<name>A0A1H1PA27_9CORY</name>
<dbReference type="EMBL" id="LT629765">
    <property type="protein sequence ID" value="SDS07920.1"/>
    <property type="molecule type" value="Genomic_DNA"/>
</dbReference>
<comment type="similarity">
    <text evidence="1">Belongs to the UPF0312 family.</text>
</comment>
<gene>
    <name evidence="4" type="ORF">SAMN04488539_0961</name>
</gene>